<organism evidence="10 11">
    <name type="scientific">Candidatus Nitronauta litoralis</name>
    <dbReference type="NCBI Taxonomy" id="2705533"/>
    <lineage>
        <taxon>Bacteria</taxon>
        <taxon>Pseudomonadati</taxon>
        <taxon>Nitrospinota/Tectimicrobiota group</taxon>
        <taxon>Nitrospinota</taxon>
        <taxon>Nitrospinia</taxon>
        <taxon>Nitrospinales</taxon>
        <taxon>Nitrospinaceae</taxon>
        <taxon>Candidatus Nitronauta</taxon>
    </lineage>
</organism>
<name>A0A7T0FZK8_9BACT</name>
<dbReference type="Gene3D" id="3.30.70.270">
    <property type="match status" value="1"/>
</dbReference>
<accession>A0A7T0FZK8</accession>
<reference evidence="10 11" key="1">
    <citation type="submission" date="2020-02" db="EMBL/GenBank/DDBJ databases">
        <title>Genomic and physiological characterization of two novel Nitrospinaceae genera.</title>
        <authorList>
            <person name="Mueller A.J."/>
            <person name="Jung M.-Y."/>
            <person name="Strachan C.R."/>
            <person name="Herbold C.W."/>
            <person name="Kirkegaard R.H."/>
            <person name="Daims H."/>
        </authorList>
    </citation>
    <scope>NUCLEOTIDE SEQUENCE [LARGE SCALE GENOMIC DNA]</scope>
    <source>
        <strain evidence="10">EB</strain>
    </source>
</reference>
<keyword evidence="4" id="KW-0067">ATP-binding</keyword>
<dbReference type="SMART" id="SM00086">
    <property type="entry name" value="PAC"/>
    <property type="match status" value="3"/>
</dbReference>
<dbReference type="InterPro" id="IPR000160">
    <property type="entry name" value="GGDEF_dom"/>
</dbReference>
<evidence type="ECO:0000259" key="7">
    <source>
        <dbReference type="PROSITE" id="PS50112"/>
    </source>
</evidence>
<dbReference type="PROSITE" id="PS50887">
    <property type="entry name" value="GGDEF"/>
    <property type="match status" value="1"/>
</dbReference>
<keyword evidence="2" id="KW-0547">Nucleotide-binding</keyword>
<dbReference type="InterPro" id="IPR000700">
    <property type="entry name" value="PAS-assoc_C"/>
</dbReference>
<dbReference type="SMART" id="SM00267">
    <property type="entry name" value="GGDEF"/>
    <property type="match status" value="1"/>
</dbReference>
<dbReference type="InterPro" id="IPR000014">
    <property type="entry name" value="PAS"/>
</dbReference>
<keyword evidence="3" id="KW-0418">Kinase</keyword>
<evidence type="ECO:0000259" key="9">
    <source>
        <dbReference type="PROSITE" id="PS50887"/>
    </source>
</evidence>
<proteinExistence type="predicted"/>
<evidence type="ECO:0000313" key="10">
    <source>
        <dbReference type="EMBL" id="QPJ60963.1"/>
    </source>
</evidence>
<evidence type="ECO:0000259" key="8">
    <source>
        <dbReference type="PROSITE" id="PS50113"/>
    </source>
</evidence>
<dbReference type="InterPro" id="IPR035965">
    <property type="entry name" value="PAS-like_dom_sf"/>
</dbReference>
<dbReference type="NCBIfam" id="TIGR00229">
    <property type="entry name" value="sensory_box"/>
    <property type="match status" value="3"/>
</dbReference>
<dbReference type="Proteomes" id="UP000594688">
    <property type="component" value="Chromosome"/>
</dbReference>
<dbReference type="SUPFAM" id="SSF55785">
    <property type="entry name" value="PYP-like sensor domain (PAS domain)"/>
    <property type="match status" value="3"/>
</dbReference>
<dbReference type="InterPro" id="IPR043128">
    <property type="entry name" value="Rev_trsase/Diguanyl_cyclase"/>
</dbReference>
<dbReference type="GO" id="GO:0006355">
    <property type="term" value="P:regulation of DNA-templated transcription"/>
    <property type="evidence" value="ECO:0007669"/>
    <property type="project" value="InterPro"/>
</dbReference>
<evidence type="ECO:0000256" key="2">
    <source>
        <dbReference type="ARBA" id="ARBA00022741"/>
    </source>
</evidence>
<evidence type="ECO:0000313" key="11">
    <source>
        <dbReference type="Proteomes" id="UP000594688"/>
    </source>
</evidence>
<dbReference type="InterPro" id="IPR052155">
    <property type="entry name" value="Biofilm_reg_signaling"/>
</dbReference>
<feature type="domain" description="PAC" evidence="8">
    <location>
        <begin position="344"/>
        <end position="396"/>
    </location>
</feature>
<keyword evidence="1" id="KW-0808">Transferase</keyword>
<dbReference type="SUPFAM" id="SSF55073">
    <property type="entry name" value="Nucleotide cyclase"/>
    <property type="match status" value="1"/>
</dbReference>
<dbReference type="EMBL" id="CP048685">
    <property type="protein sequence ID" value="QPJ60963.1"/>
    <property type="molecule type" value="Genomic_DNA"/>
</dbReference>
<dbReference type="PANTHER" id="PTHR44757:SF2">
    <property type="entry name" value="BIOFILM ARCHITECTURE MAINTENANCE PROTEIN MBAA"/>
    <property type="match status" value="1"/>
</dbReference>
<dbReference type="CDD" id="cd01949">
    <property type="entry name" value="GGDEF"/>
    <property type="match status" value="1"/>
</dbReference>
<dbReference type="FunFam" id="3.30.450.20:FF:000060">
    <property type="entry name" value="Sensor protein FixL"/>
    <property type="match status" value="1"/>
</dbReference>
<dbReference type="SMART" id="SM00091">
    <property type="entry name" value="PAS"/>
    <property type="match status" value="3"/>
</dbReference>
<dbReference type="PROSITE" id="PS50112">
    <property type="entry name" value="PAS"/>
    <property type="match status" value="3"/>
</dbReference>
<dbReference type="Pfam" id="PF00990">
    <property type="entry name" value="GGDEF"/>
    <property type="match status" value="1"/>
</dbReference>
<dbReference type="NCBIfam" id="TIGR00254">
    <property type="entry name" value="GGDEF"/>
    <property type="match status" value="1"/>
</dbReference>
<dbReference type="CDD" id="cd00130">
    <property type="entry name" value="PAS"/>
    <property type="match status" value="3"/>
</dbReference>
<dbReference type="FunFam" id="3.30.70.270:FF:000001">
    <property type="entry name" value="Diguanylate cyclase domain protein"/>
    <property type="match status" value="1"/>
</dbReference>
<evidence type="ECO:0000256" key="6">
    <source>
        <dbReference type="ARBA" id="ARBA00070616"/>
    </source>
</evidence>
<feature type="domain" description="PAS" evidence="7">
    <location>
        <begin position="271"/>
        <end position="340"/>
    </location>
</feature>
<feature type="domain" description="PAS" evidence="7">
    <location>
        <begin position="9"/>
        <end position="54"/>
    </location>
</feature>
<dbReference type="InterPro" id="IPR013767">
    <property type="entry name" value="PAS_fold"/>
</dbReference>
<evidence type="ECO:0000256" key="4">
    <source>
        <dbReference type="ARBA" id="ARBA00022840"/>
    </source>
</evidence>
<protein>
    <recommendedName>
        <fullName evidence="6">Sensor protein FixL</fullName>
    </recommendedName>
</protein>
<sequence length="566" mass="64022">MSFDTKNIPELTVEMILNAVDEGIFGLNLEGKTTFCNEQAARLLGYEVIEILGQPQHILIHSKYPDGTPYDRKNCPIYAAFSDGQAHHICDEVFWKKDGTPLPVEYKSSPILKKNKVIGVVVTFKSIEKELKSEGERNQALLKLNTREKELETILDTIIDGLITIDKSGNIKQINKAAEKMFGYPSKDVIGKNVKMLMPAPYSAEHDEYLKNYLKSGVAKIIGIGREVIGKRKDGSTFPMELGVSEITTDEGRMFVGITKDLTSLKQAMEEQARLASVVENTDDAVIGTLLDGTITLWNRAARTVFGFIETEIIGQHYSKLVPEEYKNEPAYLIESVKRGQVLTNFETKRLRKDGTEIEVALTLSPFHDSQGKIIGISSIARDIRQQKQMLKEKEDLIEKLETATLSDSLTGLLNRRGFYQRLEYERARFRRNHRPFSILILDIDHFKKINDSFGHNTGDYVLKELSRKLKANTREMDTVCRWGGEEFLVLLVESEISGARLYAEKLRSSIESMSLEFDGHKISITSSFGVCEIETPDSNIEKYIKLADDRLYQAKSQGRNRVVSS</sequence>
<dbReference type="InterPro" id="IPR001610">
    <property type="entry name" value="PAC"/>
</dbReference>
<dbReference type="GO" id="GO:0016301">
    <property type="term" value="F:kinase activity"/>
    <property type="evidence" value="ECO:0007669"/>
    <property type="project" value="UniProtKB-KW"/>
</dbReference>
<dbReference type="Pfam" id="PF00989">
    <property type="entry name" value="PAS"/>
    <property type="match status" value="3"/>
</dbReference>
<comment type="function">
    <text evidence="5">Putative oxygen sensor; modulates the activity of FixJ, a transcriptional activator of nitrogen fixation fixK gene. FixL probably acts as a kinase that phosphorylates FixJ.</text>
</comment>
<dbReference type="InterPro" id="IPR029787">
    <property type="entry name" value="Nucleotide_cyclase"/>
</dbReference>
<evidence type="ECO:0000256" key="3">
    <source>
        <dbReference type="ARBA" id="ARBA00022777"/>
    </source>
</evidence>
<dbReference type="KEGG" id="nli:G3M70_03290"/>
<dbReference type="PANTHER" id="PTHR44757">
    <property type="entry name" value="DIGUANYLATE CYCLASE DGCP"/>
    <property type="match status" value="1"/>
</dbReference>
<dbReference type="Gene3D" id="3.30.450.20">
    <property type="entry name" value="PAS domain"/>
    <property type="match status" value="3"/>
</dbReference>
<gene>
    <name evidence="10" type="ORF">G3M70_03290</name>
</gene>
<feature type="domain" description="PAS" evidence="7">
    <location>
        <begin position="147"/>
        <end position="217"/>
    </location>
</feature>
<dbReference type="AlphaFoldDB" id="A0A7T0FZK8"/>
<evidence type="ECO:0000256" key="1">
    <source>
        <dbReference type="ARBA" id="ARBA00022679"/>
    </source>
</evidence>
<feature type="domain" description="PAC" evidence="8">
    <location>
        <begin position="224"/>
        <end position="274"/>
    </location>
</feature>
<evidence type="ECO:0000256" key="5">
    <source>
        <dbReference type="ARBA" id="ARBA00059827"/>
    </source>
</evidence>
<feature type="domain" description="GGDEF" evidence="9">
    <location>
        <begin position="435"/>
        <end position="566"/>
    </location>
</feature>
<dbReference type="PROSITE" id="PS50113">
    <property type="entry name" value="PAC"/>
    <property type="match status" value="2"/>
</dbReference>
<dbReference type="GO" id="GO:0005524">
    <property type="term" value="F:ATP binding"/>
    <property type="evidence" value="ECO:0007669"/>
    <property type="project" value="UniProtKB-KW"/>
</dbReference>